<evidence type="ECO:0008006" key="4">
    <source>
        <dbReference type="Google" id="ProtNLM"/>
    </source>
</evidence>
<dbReference type="RefSeq" id="WP_190960294.1">
    <property type="nucleotide sequence ID" value="NZ_JACJTU010000120.1"/>
</dbReference>
<accession>A0ABR8KQ31</accession>
<organism evidence="2 3">
    <name type="scientific">Nostoc paludosum FACHB-159</name>
    <dbReference type="NCBI Taxonomy" id="2692908"/>
    <lineage>
        <taxon>Bacteria</taxon>
        <taxon>Bacillati</taxon>
        <taxon>Cyanobacteriota</taxon>
        <taxon>Cyanophyceae</taxon>
        <taxon>Nostocales</taxon>
        <taxon>Nostocaceae</taxon>
        <taxon>Nostoc</taxon>
    </lineage>
</organism>
<protein>
    <recommendedName>
        <fullName evidence="4">DNA-binding protein</fullName>
    </recommendedName>
</protein>
<keyword evidence="3" id="KW-1185">Reference proteome</keyword>
<evidence type="ECO:0000256" key="1">
    <source>
        <dbReference type="SAM" id="MobiDB-lite"/>
    </source>
</evidence>
<reference evidence="2 3" key="1">
    <citation type="journal article" date="2020" name="ISME J.">
        <title>Comparative genomics reveals insights into cyanobacterial evolution and habitat adaptation.</title>
        <authorList>
            <person name="Chen M.Y."/>
            <person name="Teng W.K."/>
            <person name="Zhao L."/>
            <person name="Hu C.X."/>
            <person name="Zhou Y.K."/>
            <person name="Han B.P."/>
            <person name="Song L.R."/>
            <person name="Shu W.S."/>
        </authorList>
    </citation>
    <scope>NUCLEOTIDE SEQUENCE [LARGE SCALE GENOMIC DNA]</scope>
    <source>
        <strain evidence="2 3">FACHB-159</strain>
    </source>
</reference>
<evidence type="ECO:0000313" key="3">
    <source>
        <dbReference type="Proteomes" id="UP000637383"/>
    </source>
</evidence>
<dbReference type="EMBL" id="JACJTU010000120">
    <property type="protein sequence ID" value="MBD2739808.1"/>
    <property type="molecule type" value="Genomic_DNA"/>
</dbReference>
<dbReference type="Proteomes" id="UP000637383">
    <property type="component" value="Unassembled WGS sequence"/>
</dbReference>
<sequence length="95" mass="10881">MTFQELQTGDYFRILGISTHYVYRKTSDDYCTLNNTLQPIRPHTLVKKLTGDELIEYLAQQTTAAEHKPKPVVRLKSRPVPSREKAGSTKYGIIN</sequence>
<evidence type="ECO:0000313" key="2">
    <source>
        <dbReference type="EMBL" id="MBD2739808.1"/>
    </source>
</evidence>
<comment type="caution">
    <text evidence="2">The sequence shown here is derived from an EMBL/GenBank/DDBJ whole genome shotgun (WGS) entry which is preliminary data.</text>
</comment>
<proteinExistence type="predicted"/>
<feature type="region of interest" description="Disordered" evidence="1">
    <location>
        <begin position="75"/>
        <end position="95"/>
    </location>
</feature>
<name>A0ABR8KQ31_9NOSO</name>
<gene>
    <name evidence="2" type="ORF">H6H03_39235</name>
</gene>